<dbReference type="EMBL" id="LDRV01000093">
    <property type="protein sequence ID" value="KTS09032.1"/>
    <property type="molecule type" value="Genomic_DNA"/>
</dbReference>
<evidence type="ECO:0000256" key="2">
    <source>
        <dbReference type="SAM" id="SignalP"/>
    </source>
</evidence>
<comment type="caution">
    <text evidence="4">The sequence shown here is derived from an EMBL/GenBank/DDBJ whole genome shotgun (WGS) entry which is preliminary data.</text>
</comment>
<feature type="signal peptide" evidence="2">
    <location>
        <begin position="1"/>
        <end position="25"/>
    </location>
</feature>
<keyword evidence="2" id="KW-0732">Signal</keyword>
<evidence type="ECO:0000256" key="1">
    <source>
        <dbReference type="SAM" id="MobiDB-lite"/>
    </source>
</evidence>
<sequence>MKRTALAATAATVLLLLTGCTSAPAAKPAPVASTEAEAAPLSAESPSATDERGEEAFLSEVRSELRPDNVIPNATDAQLLEAGKKACEAIASGTNTLLVSLIDGEPTNGMGYYSDSGVIITAARGTICD</sequence>
<dbReference type="RefSeq" id="WP_058614762.1">
    <property type="nucleotide sequence ID" value="NZ_LDRV01000093.1"/>
</dbReference>
<dbReference type="PROSITE" id="PS51257">
    <property type="entry name" value="PROKAR_LIPOPROTEIN"/>
    <property type="match status" value="1"/>
</dbReference>
<evidence type="ECO:0000313" key="5">
    <source>
        <dbReference type="Proteomes" id="UP000072189"/>
    </source>
</evidence>
<feature type="chain" id="PRO_5007544810" description="DUF732 domain-containing protein" evidence="2">
    <location>
        <begin position="26"/>
        <end position="129"/>
    </location>
</feature>
<evidence type="ECO:0000259" key="3">
    <source>
        <dbReference type="Pfam" id="PF05305"/>
    </source>
</evidence>
<proteinExistence type="predicted"/>
<feature type="compositionally biased region" description="Basic and acidic residues" evidence="1">
    <location>
        <begin position="49"/>
        <end position="64"/>
    </location>
</feature>
<dbReference type="Proteomes" id="UP000072189">
    <property type="component" value="Unassembled WGS sequence"/>
</dbReference>
<dbReference type="AlphaFoldDB" id="A0A147F4K5"/>
<organism evidence="4 5">
    <name type="scientific">Microbacterium testaceum</name>
    <name type="common">Aureobacterium testaceum</name>
    <name type="synonym">Brevibacterium testaceum</name>
    <dbReference type="NCBI Taxonomy" id="2033"/>
    <lineage>
        <taxon>Bacteria</taxon>
        <taxon>Bacillati</taxon>
        <taxon>Actinomycetota</taxon>
        <taxon>Actinomycetes</taxon>
        <taxon>Micrococcales</taxon>
        <taxon>Microbacteriaceae</taxon>
        <taxon>Microbacterium</taxon>
    </lineage>
</organism>
<gene>
    <name evidence="4" type="ORF">RSA3_14105</name>
</gene>
<protein>
    <recommendedName>
        <fullName evidence="3">DUF732 domain-containing protein</fullName>
    </recommendedName>
</protein>
<accession>A0A147F4K5</accession>
<dbReference type="Pfam" id="PF05305">
    <property type="entry name" value="DUF732"/>
    <property type="match status" value="1"/>
</dbReference>
<name>A0A147F4K5_MICTE</name>
<feature type="region of interest" description="Disordered" evidence="1">
    <location>
        <begin position="24"/>
        <end position="64"/>
    </location>
</feature>
<evidence type="ECO:0000313" key="4">
    <source>
        <dbReference type="EMBL" id="KTS09032.1"/>
    </source>
</evidence>
<feature type="domain" description="DUF732" evidence="3">
    <location>
        <begin position="54"/>
        <end position="128"/>
    </location>
</feature>
<dbReference type="PATRIC" id="fig|2033.7.peg.3657"/>
<feature type="compositionally biased region" description="Low complexity" evidence="1">
    <location>
        <begin position="24"/>
        <end position="48"/>
    </location>
</feature>
<reference evidence="4 5" key="1">
    <citation type="journal article" date="2016" name="Front. Microbiol.">
        <title>Genomic Resource of Rice Seed Associated Bacteria.</title>
        <authorList>
            <person name="Midha S."/>
            <person name="Bansal K."/>
            <person name="Sharma S."/>
            <person name="Kumar N."/>
            <person name="Patil P.P."/>
            <person name="Chaudhry V."/>
            <person name="Patil P.B."/>
        </authorList>
    </citation>
    <scope>NUCLEOTIDE SEQUENCE [LARGE SCALE GENOMIC DNA]</scope>
    <source>
        <strain evidence="4 5">RSA3</strain>
    </source>
</reference>
<dbReference type="InterPro" id="IPR007969">
    <property type="entry name" value="DUF732"/>
</dbReference>